<reference evidence="6 7" key="1">
    <citation type="submission" date="2016-10" db="EMBL/GenBank/DDBJ databases">
        <authorList>
            <person name="de Groot N.N."/>
        </authorList>
    </citation>
    <scope>NUCLEOTIDE SEQUENCE [LARGE SCALE GENOMIC DNA]</scope>
    <source>
        <strain evidence="6 7">DSM 11443</strain>
    </source>
</reference>
<dbReference type="InterPro" id="IPR002104">
    <property type="entry name" value="Integrase_catalytic"/>
</dbReference>
<protein>
    <submittedName>
        <fullName evidence="6">Site-specific recombinase XerD</fullName>
    </submittedName>
</protein>
<keyword evidence="3" id="KW-0238">DNA-binding</keyword>
<comment type="similarity">
    <text evidence="1">Belongs to the 'phage' integrase family.</text>
</comment>
<dbReference type="PANTHER" id="PTHR30349:SF64">
    <property type="entry name" value="PROPHAGE INTEGRASE INTD-RELATED"/>
    <property type="match status" value="1"/>
</dbReference>
<accession>A0A1I1ZW72</accession>
<keyword evidence="4" id="KW-0233">DNA recombination</keyword>
<organism evidence="6 7">
    <name type="scientific">Sulfitobacter brevis</name>
    <dbReference type="NCBI Taxonomy" id="74348"/>
    <lineage>
        <taxon>Bacteria</taxon>
        <taxon>Pseudomonadati</taxon>
        <taxon>Pseudomonadota</taxon>
        <taxon>Alphaproteobacteria</taxon>
        <taxon>Rhodobacterales</taxon>
        <taxon>Roseobacteraceae</taxon>
        <taxon>Sulfitobacter</taxon>
    </lineage>
</organism>
<dbReference type="InterPro" id="IPR050090">
    <property type="entry name" value="Tyrosine_recombinase_XerCD"/>
</dbReference>
<dbReference type="InterPro" id="IPR011010">
    <property type="entry name" value="DNA_brk_join_enz"/>
</dbReference>
<proteinExistence type="inferred from homology"/>
<keyword evidence="2" id="KW-0229">DNA integration</keyword>
<dbReference type="SUPFAM" id="SSF56349">
    <property type="entry name" value="DNA breaking-rejoining enzymes"/>
    <property type="match status" value="1"/>
</dbReference>
<dbReference type="Pfam" id="PF00589">
    <property type="entry name" value="Phage_integrase"/>
    <property type="match status" value="1"/>
</dbReference>
<dbReference type="Gene3D" id="1.10.150.130">
    <property type="match status" value="1"/>
</dbReference>
<dbReference type="PANTHER" id="PTHR30349">
    <property type="entry name" value="PHAGE INTEGRASE-RELATED"/>
    <property type="match status" value="1"/>
</dbReference>
<dbReference type="InterPro" id="IPR013762">
    <property type="entry name" value="Integrase-like_cat_sf"/>
</dbReference>
<dbReference type="OrthoDB" id="9808346at2"/>
<evidence type="ECO:0000256" key="3">
    <source>
        <dbReference type="ARBA" id="ARBA00023125"/>
    </source>
</evidence>
<dbReference type="CDD" id="cd00796">
    <property type="entry name" value="INT_Rci_Hp1_C"/>
    <property type="match status" value="1"/>
</dbReference>
<evidence type="ECO:0000313" key="7">
    <source>
        <dbReference type="Proteomes" id="UP000198977"/>
    </source>
</evidence>
<dbReference type="STRING" id="74348.SAMN04488523_106275"/>
<dbReference type="EMBL" id="FOMW01000006">
    <property type="protein sequence ID" value="SFE36034.1"/>
    <property type="molecule type" value="Genomic_DNA"/>
</dbReference>
<evidence type="ECO:0000259" key="5">
    <source>
        <dbReference type="PROSITE" id="PS51898"/>
    </source>
</evidence>
<evidence type="ECO:0000256" key="4">
    <source>
        <dbReference type="ARBA" id="ARBA00023172"/>
    </source>
</evidence>
<gene>
    <name evidence="6" type="ORF">SAMN04488523_106275</name>
</gene>
<dbReference type="GO" id="GO:0003677">
    <property type="term" value="F:DNA binding"/>
    <property type="evidence" value="ECO:0007669"/>
    <property type="project" value="UniProtKB-KW"/>
</dbReference>
<evidence type="ECO:0000256" key="2">
    <source>
        <dbReference type="ARBA" id="ARBA00022908"/>
    </source>
</evidence>
<keyword evidence="7" id="KW-1185">Reference proteome</keyword>
<dbReference type="GO" id="GO:0006310">
    <property type="term" value="P:DNA recombination"/>
    <property type="evidence" value="ECO:0007669"/>
    <property type="project" value="UniProtKB-KW"/>
</dbReference>
<dbReference type="AlphaFoldDB" id="A0A1I1ZW72"/>
<sequence length="333" mass="37277">MPEITIGRFRGGFCVYWKEQGKRRRYQLKARSAKEAEAEALDVYQRQATAAAAATVTDLWHLYLGERSGRPVAMTMRYTGKPILKHFGALRADQIDTQTCRAYTKNRTKEGVKPGTIWTELGHLSTVLNWAKKQRRIEHVPHIERPSKPAPKDRYLTQPEIDCLLAAPAGPHIKLAIRLMFSTAARVSAILELTWDRVDFERNQIDLRKSATGPRKGRAVVPMNEGLRQALLSARQAALSDHVVEWAGQPIKSITRGFASAAQAAGLRDVSPHVLRHTSAVHMAEAGIPMGEISQFMGHSNTTVTERVYARFSPDHLRRAAQALDFTRDKNVS</sequence>
<dbReference type="GO" id="GO:0015074">
    <property type="term" value="P:DNA integration"/>
    <property type="evidence" value="ECO:0007669"/>
    <property type="project" value="UniProtKB-KW"/>
</dbReference>
<dbReference type="Gene3D" id="1.10.443.10">
    <property type="entry name" value="Intergrase catalytic core"/>
    <property type="match status" value="1"/>
</dbReference>
<dbReference type="PROSITE" id="PS51898">
    <property type="entry name" value="TYR_RECOMBINASE"/>
    <property type="match status" value="1"/>
</dbReference>
<dbReference type="Proteomes" id="UP000198977">
    <property type="component" value="Unassembled WGS sequence"/>
</dbReference>
<evidence type="ECO:0000256" key="1">
    <source>
        <dbReference type="ARBA" id="ARBA00008857"/>
    </source>
</evidence>
<dbReference type="InterPro" id="IPR010998">
    <property type="entry name" value="Integrase_recombinase_N"/>
</dbReference>
<evidence type="ECO:0000313" key="6">
    <source>
        <dbReference type="EMBL" id="SFE36034.1"/>
    </source>
</evidence>
<name>A0A1I1ZW72_9RHOB</name>
<feature type="domain" description="Tyr recombinase" evidence="5">
    <location>
        <begin position="151"/>
        <end position="322"/>
    </location>
</feature>